<accession>A0A0D2N4Z8</accession>
<gene>
    <name evidence="2" type="ORF">HYPSUDRAFT_49363</name>
</gene>
<protein>
    <recommendedName>
        <fullName evidence="4">F-box domain-containing protein</fullName>
    </recommendedName>
</protein>
<dbReference type="Proteomes" id="UP000054270">
    <property type="component" value="Unassembled WGS sequence"/>
</dbReference>
<keyword evidence="1" id="KW-0175">Coiled coil</keyword>
<sequence length="438" mass="49417">MDQAALSSSSVLEALLKTNRPPTDEEKAIIQESMAPTNAKLSVVEAQISDTMAHIQALKLQIEEREIKLQRLHEEKAAILETFADHRRVFSPFRNLPEDVLREICIACVEDSAPTLTYRTTPLPYRLAQISSEMRHVALTAPFIWASMYIDYGTFGSKRDTQAYSILARRASEWFERAGGLALTIFIQDPSWPHSRFKRGESDPSSILFDTIFSYSTRWKEIKFESSCQVTSPLMVRIAALAAVDVPLLQSVSLEFDLSTPSSALHNIALLNIPTLKRVLLQTNNVRKFTVNWAALTSVTLHGKMDSHCLSKNEIAIILQQTKCLAYCDVYVCPAAFTERVEFHYTVKINLPFLETFHIDERSFRSASSGTSSLLDLITAPALKIFHIRSGFLELSLLEFIQKSPNIWNLSLPYLKRDKSLTITLGILRHCHIGGTRI</sequence>
<dbReference type="EMBL" id="KN817689">
    <property type="protein sequence ID" value="KJA14229.1"/>
    <property type="molecule type" value="Genomic_DNA"/>
</dbReference>
<evidence type="ECO:0000256" key="1">
    <source>
        <dbReference type="SAM" id="Coils"/>
    </source>
</evidence>
<dbReference type="STRING" id="945553.A0A0D2N4Z8"/>
<proteinExistence type="predicted"/>
<dbReference type="OrthoDB" id="3365698at2759"/>
<reference evidence="3" key="1">
    <citation type="submission" date="2014-04" db="EMBL/GenBank/DDBJ databases">
        <title>Evolutionary Origins and Diversification of the Mycorrhizal Mutualists.</title>
        <authorList>
            <consortium name="DOE Joint Genome Institute"/>
            <consortium name="Mycorrhizal Genomics Consortium"/>
            <person name="Kohler A."/>
            <person name="Kuo A."/>
            <person name="Nagy L.G."/>
            <person name="Floudas D."/>
            <person name="Copeland A."/>
            <person name="Barry K.W."/>
            <person name="Cichocki N."/>
            <person name="Veneault-Fourrey C."/>
            <person name="LaButti K."/>
            <person name="Lindquist E.A."/>
            <person name="Lipzen A."/>
            <person name="Lundell T."/>
            <person name="Morin E."/>
            <person name="Murat C."/>
            <person name="Riley R."/>
            <person name="Ohm R."/>
            <person name="Sun H."/>
            <person name="Tunlid A."/>
            <person name="Henrissat B."/>
            <person name="Grigoriev I.V."/>
            <person name="Hibbett D.S."/>
            <person name="Martin F."/>
        </authorList>
    </citation>
    <scope>NUCLEOTIDE SEQUENCE [LARGE SCALE GENOMIC DNA]</scope>
    <source>
        <strain evidence="3">FD-334 SS-4</strain>
    </source>
</reference>
<dbReference type="AlphaFoldDB" id="A0A0D2N4Z8"/>
<evidence type="ECO:0000313" key="3">
    <source>
        <dbReference type="Proteomes" id="UP000054270"/>
    </source>
</evidence>
<evidence type="ECO:0008006" key="4">
    <source>
        <dbReference type="Google" id="ProtNLM"/>
    </source>
</evidence>
<name>A0A0D2N4Z8_HYPSF</name>
<keyword evidence="3" id="KW-1185">Reference proteome</keyword>
<evidence type="ECO:0000313" key="2">
    <source>
        <dbReference type="EMBL" id="KJA14229.1"/>
    </source>
</evidence>
<feature type="coiled-coil region" evidence="1">
    <location>
        <begin position="55"/>
        <end position="82"/>
    </location>
</feature>
<organism evidence="2 3">
    <name type="scientific">Hypholoma sublateritium (strain FD-334 SS-4)</name>
    <dbReference type="NCBI Taxonomy" id="945553"/>
    <lineage>
        <taxon>Eukaryota</taxon>
        <taxon>Fungi</taxon>
        <taxon>Dikarya</taxon>
        <taxon>Basidiomycota</taxon>
        <taxon>Agaricomycotina</taxon>
        <taxon>Agaricomycetes</taxon>
        <taxon>Agaricomycetidae</taxon>
        <taxon>Agaricales</taxon>
        <taxon>Agaricineae</taxon>
        <taxon>Strophariaceae</taxon>
        <taxon>Hypholoma</taxon>
    </lineage>
</organism>